<gene>
    <name evidence="1" type="ORF">MRB53_024954</name>
</gene>
<protein>
    <submittedName>
        <fullName evidence="1">Uncharacterized protein</fullName>
    </submittedName>
</protein>
<evidence type="ECO:0000313" key="1">
    <source>
        <dbReference type="EMBL" id="KAJ8631631.1"/>
    </source>
</evidence>
<evidence type="ECO:0000313" key="2">
    <source>
        <dbReference type="Proteomes" id="UP001234297"/>
    </source>
</evidence>
<proteinExistence type="predicted"/>
<name>A0ACC2LDU8_PERAE</name>
<dbReference type="EMBL" id="CM056815">
    <property type="protein sequence ID" value="KAJ8631631.1"/>
    <property type="molecule type" value="Genomic_DNA"/>
</dbReference>
<accession>A0ACC2LDU8</accession>
<sequence>MVRDDLVITVPSFFKCPISLDVMKSPVSLCTGVTYDRASIQTWLDNGNNTCPATMQALQTKDFTPNHTLQRLIQIWESHSSNPSLLSQQLAIKLIQSLTQHSPDSPLDSLTQLAHFLQHPDPESSEKNCELLVNAGSVPVLFGLLSGHDQSLELSRAVVRVLSLVLSDSENVREKLKSDSISIDSKPYLMILQSGDVDASTDAATVLEALISCRSDISAVTESEDLVSELIRLTSSATDARPICAGISCLVAIAARRRMRSQIVRLGAVPVIGMLLAGSDSGEVAENVLKLLETLSTCSEGRAAICEDPAVVPAVVQRMRKVSRAATERAVVVLWSVCHLFRDGRAQEAVAKGNGLTKILLVMQSECSPAARQMCSDLVKIFRVNSKSCLSCYDTKTTHIMPF</sequence>
<keyword evidence="2" id="KW-1185">Reference proteome</keyword>
<comment type="caution">
    <text evidence="1">The sequence shown here is derived from an EMBL/GenBank/DDBJ whole genome shotgun (WGS) entry which is preliminary data.</text>
</comment>
<reference evidence="1 2" key="1">
    <citation type="journal article" date="2022" name="Hortic Res">
        <title>A haplotype resolved chromosomal level avocado genome allows analysis of novel avocado genes.</title>
        <authorList>
            <person name="Nath O."/>
            <person name="Fletcher S.J."/>
            <person name="Hayward A."/>
            <person name="Shaw L.M."/>
            <person name="Masouleh A.K."/>
            <person name="Furtado A."/>
            <person name="Henry R.J."/>
            <person name="Mitter N."/>
        </authorList>
    </citation>
    <scope>NUCLEOTIDE SEQUENCE [LARGE SCALE GENOMIC DNA]</scope>
    <source>
        <strain evidence="2">cv. Hass</strain>
    </source>
</reference>
<organism evidence="1 2">
    <name type="scientific">Persea americana</name>
    <name type="common">Avocado</name>
    <dbReference type="NCBI Taxonomy" id="3435"/>
    <lineage>
        <taxon>Eukaryota</taxon>
        <taxon>Viridiplantae</taxon>
        <taxon>Streptophyta</taxon>
        <taxon>Embryophyta</taxon>
        <taxon>Tracheophyta</taxon>
        <taxon>Spermatophyta</taxon>
        <taxon>Magnoliopsida</taxon>
        <taxon>Magnoliidae</taxon>
        <taxon>Laurales</taxon>
        <taxon>Lauraceae</taxon>
        <taxon>Persea</taxon>
    </lineage>
</organism>
<dbReference type="Proteomes" id="UP001234297">
    <property type="component" value="Chromosome 7"/>
</dbReference>